<feature type="compositionally biased region" description="Basic and acidic residues" evidence="3">
    <location>
        <begin position="886"/>
        <end position="917"/>
    </location>
</feature>
<keyword evidence="2" id="KW-0175">Coiled coil</keyword>
<keyword evidence="4" id="KW-0812">Transmembrane</keyword>
<name>A0A2A6BM20_PRIPA</name>
<comment type="catalytic activity">
    <reaction evidence="1">
        <text>O-phospho-L-threonyl-[protein] + H2O = L-threonyl-[protein] + phosphate</text>
        <dbReference type="Rhea" id="RHEA:47004"/>
        <dbReference type="Rhea" id="RHEA-COMP:11060"/>
        <dbReference type="Rhea" id="RHEA-COMP:11605"/>
        <dbReference type="ChEBI" id="CHEBI:15377"/>
        <dbReference type="ChEBI" id="CHEBI:30013"/>
        <dbReference type="ChEBI" id="CHEBI:43474"/>
        <dbReference type="ChEBI" id="CHEBI:61977"/>
        <dbReference type="EC" id="3.1.3.16"/>
    </reaction>
</comment>
<feature type="compositionally biased region" description="Pro residues" evidence="3">
    <location>
        <begin position="547"/>
        <end position="562"/>
    </location>
</feature>
<keyword evidence="5" id="KW-0732">Signal</keyword>
<feature type="region of interest" description="Disordered" evidence="3">
    <location>
        <begin position="330"/>
        <end position="364"/>
    </location>
</feature>
<evidence type="ECO:0000256" key="3">
    <source>
        <dbReference type="SAM" id="MobiDB-lite"/>
    </source>
</evidence>
<feature type="coiled-coil region" evidence="2">
    <location>
        <begin position="90"/>
        <end position="135"/>
    </location>
</feature>
<dbReference type="CDD" id="cd00144">
    <property type="entry name" value="MPP_PPP_family"/>
    <property type="match status" value="1"/>
</dbReference>
<accession>A0A2A6BM20</accession>
<keyword evidence="4" id="KW-0472">Membrane</keyword>
<reference evidence="6" key="2">
    <citation type="submission" date="2022-06" db="UniProtKB">
        <authorList>
            <consortium name="EnsemblMetazoa"/>
        </authorList>
    </citation>
    <scope>IDENTIFICATION</scope>
    <source>
        <strain evidence="6">PS312</strain>
    </source>
</reference>
<sequence length="1270" mass="144333">MRFLLYFPLPLLLILCSSFVVTNSPPINSIGDPTYTNDAFVNSSLVMNNYDAIVEKYRRKQGTRVIKPWSLESEGASEPNITENYNNLSIDELKTKLESEEGNVAKLIKNITDANEELKKEEEEAKVPLQEYEDAKKDWERLDGIYQEKKKPYTELGYKLGNATKNWNDAKTEFERLENMIREQEKLDADIEKNKEFKKNVENADSLLAAAKARQSTIDADISNQQTIVDGHDAPIGTANTNFVLAEKGFKGIQALYDKCKTEPKSGCPSDDVLKNAKTNFKNAKNALDQAKEQKRLAEVTLNALKKEKADLPDKIKLYEKYIKKKQSLLDDAQEEETDLKEKKNREEQPLEQTRQKNETAAETFAAATKTKNTAKSNLDAFNKDELNKAETDTMAAFGLFHQRERFRDKLHSELGSMKEHLQQLTKDLEQSNIRVEALKKLYEKKKADAAAAAAKQDPSTGSASKIAGALIGLMAIFAITFFVIMVIMNRRNGRKPFALVFPFRKAGKRAGKGPNSNPPNPSVKLPSDPSKSNQGAPATAPSNSETPPPPAANSAEAPPPAATAVPNDRNMQKLMPYLKNLDEDARMTFSKFLTLTEATETEKEMLKKFVDPNSIVRTFEKKFFIFNTEEPSGEIWVYWRGHVLRRVDARRIPLIPLDLEAPYDTPIKMCENPSKDRSQMYWDHASDNFFLVANFGRKSLKQMLIDKALTSESMDKWKQTLLKMKNRMQAGRAEAEGFFANIWCKISQFTRKIMAWTQSEEPVDPVWLENELDQLSEFELILMYATINGDKKAAGEVSMIMHELKRVAKECRETRKAPCKTRIRSLHAQMQIVDKFLGAGGEFLKTVHLQEPNIFFEDDSEEQVGLSQEGESTERSEAGSEAEDEKGSDRSSSNKDKRSPEIEAIEKQKRKEDRAGTAKFLHGERVITEDGADLPDLIHLLHYDKDGNPRKKFTTERCKAEMKRIESNAKSHDLTPQNFDDNAELLKTFLEAIAKGDYVDRGKKSIDLIKYVFCLRILYPDNIIILRGNHECYETNIHYGFYLECQDRFKDVNNERCGKDMHLLYNYVFSHMSIACLHNGVFHAHGGMSEYFPKNLEDMNDIMPNFMWEPLRACKLAGQLIWSDPCFGISGWEGGSRGSVYGEDVVYEFKKRHPEVVMIVRAHQVMNNGEELFAGGLLVSLFSTTRYTMPPGYPNRAAVMIATPDRVASLQHFVGVGSDVFDRFVKGLEPELRTKLIYDHNLENLFPSLKTKDFKPAEPDCKSETIRMC</sequence>
<feature type="signal peptide" evidence="5">
    <location>
        <begin position="1"/>
        <end position="24"/>
    </location>
</feature>
<comment type="similarity">
    <text evidence="1">Belongs to the PPP phosphatase family.</text>
</comment>
<dbReference type="GO" id="GO:0004722">
    <property type="term" value="F:protein serine/threonine phosphatase activity"/>
    <property type="evidence" value="ECO:0000318"/>
    <property type="project" value="GO_Central"/>
</dbReference>
<feature type="region of interest" description="Disordered" evidence="3">
    <location>
        <begin position="509"/>
        <end position="570"/>
    </location>
</feature>
<keyword evidence="7" id="KW-1185">Reference proteome</keyword>
<feature type="chain" id="PRO_5043478545" description="Serine/threonine-protein phosphatase" evidence="5">
    <location>
        <begin position="25"/>
        <end position="1270"/>
    </location>
</feature>
<dbReference type="InterPro" id="IPR004843">
    <property type="entry name" value="Calcineurin-like_PHP"/>
</dbReference>
<proteinExistence type="inferred from homology"/>
<evidence type="ECO:0000256" key="2">
    <source>
        <dbReference type="SAM" id="Coils"/>
    </source>
</evidence>
<accession>A0A8R1UI62</accession>
<keyword evidence="4" id="KW-1133">Transmembrane helix</keyword>
<dbReference type="SMART" id="SM00156">
    <property type="entry name" value="PP2Ac"/>
    <property type="match status" value="1"/>
</dbReference>
<dbReference type="Pfam" id="PF00149">
    <property type="entry name" value="Metallophos"/>
    <property type="match status" value="1"/>
</dbReference>
<evidence type="ECO:0000256" key="4">
    <source>
        <dbReference type="SAM" id="Phobius"/>
    </source>
</evidence>
<dbReference type="Proteomes" id="UP000005239">
    <property type="component" value="Unassembled WGS sequence"/>
</dbReference>
<dbReference type="Gene3D" id="3.60.21.10">
    <property type="match status" value="1"/>
</dbReference>
<feature type="region of interest" description="Disordered" evidence="3">
    <location>
        <begin position="859"/>
        <end position="917"/>
    </location>
</feature>
<dbReference type="PANTHER" id="PTHR11668:SF491">
    <property type="entry name" value="SERINE_THREONINE-PROTEIN PHOSPHATASE"/>
    <property type="match status" value="1"/>
</dbReference>
<evidence type="ECO:0000313" key="7">
    <source>
        <dbReference type="Proteomes" id="UP000005239"/>
    </source>
</evidence>
<dbReference type="AlphaFoldDB" id="A0A2A6BM20"/>
<dbReference type="EC" id="3.1.3.16" evidence="1"/>
<feature type="transmembrane region" description="Helical" evidence="4">
    <location>
        <begin position="467"/>
        <end position="488"/>
    </location>
</feature>
<reference evidence="7" key="1">
    <citation type="journal article" date="2008" name="Nat. Genet.">
        <title>The Pristionchus pacificus genome provides a unique perspective on nematode lifestyle and parasitism.</title>
        <authorList>
            <person name="Dieterich C."/>
            <person name="Clifton S.W."/>
            <person name="Schuster L.N."/>
            <person name="Chinwalla A."/>
            <person name="Delehaunty K."/>
            <person name="Dinkelacker I."/>
            <person name="Fulton L."/>
            <person name="Fulton R."/>
            <person name="Godfrey J."/>
            <person name="Minx P."/>
            <person name="Mitreva M."/>
            <person name="Roeseler W."/>
            <person name="Tian H."/>
            <person name="Witte H."/>
            <person name="Yang S.P."/>
            <person name="Wilson R.K."/>
            <person name="Sommer R.J."/>
        </authorList>
    </citation>
    <scope>NUCLEOTIDE SEQUENCE [LARGE SCALE GENOMIC DNA]</scope>
    <source>
        <strain evidence="7">PS312</strain>
    </source>
</reference>
<feature type="compositionally biased region" description="Low complexity" evidence="3">
    <location>
        <begin position="537"/>
        <end position="546"/>
    </location>
</feature>
<dbReference type="FunFam" id="3.60.21.10:FF:000291">
    <property type="entry name" value="Serine/threonine-protein phosphatase"/>
    <property type="match status" value="1"/>
</dbReference>
<evidence type="ECO:0000256" key="5">
    <source>
        <dbReference type="SAM" id="SignalP"/>
    </source>
</evidence>
<dbReference type="InterPro" id="IPR006186">
    <property type="entry name" value="Ser/Thr-sp_prot-phosphatase"/>
</dbReference>
<dbReference type="SUPFAM" id="SSF56300">
    <property type="entry name" value="Metallo-dependent phosphatases"/>
    <property type="match status" value="1"/>
</dbReference>
<evidence type="ECO:0000256" key="1">
    <source>
        <dbReference type="RuleBase" id="RU004273"/>
    </source>
</evidence>
<evidence type="ECO:0000313" key="6">
    <source>
        <dbReference type="EnsemblMetazoa" id="PPA26055.1"/>
    </source>
</evidence>
<feature type="coiled-coil region" evidence="2">
    <location>
        <begin position="408"/>
        <end position="456"/>
    </location>
</feature>
<feature type="coiled-coil region" evidence="2">
    <location>
        <begin position="167"/>
        <end position="214"/>
    </location>
</feature>
<organism evidence="6 7">
    <name type="scientific">Pristionchus pacificus</name>
    <name type="common">Parasitic nematode worm</name>
    <dbReference type="NCBI Taxonomy" id="54126"/>
    <lineage>
        <taxon>Eukaryota</taxon>
        <taxon>Metazoa</taxon>
        <taxon>Ecdysozoa</taxon>
        <taxon>Nematoda</taxon>
        <taxon>Chromadorea</taxon>
        <taxon>Rhabditida</taxon>
        <taxon>Rhabditina</taxon>
        <taxon>Diplogasteromorpha</taxon>
        <taxon>Diplogasteroidea</taxon>
        <taxon>Neodiplogasteridae</taxon>
        <taxon>Pristionchus</taxon>
    </lineage>
</organism>
<dbReference type="PROSITE" id="PS00125">
    <property type="entry name" value="SER_THR_PHOSPHATASE"/>
    <property type="match status" value="1"/>
</dbReference>
<dbReference type="EnsemblMetazoa" id="PPA26055.1">
    <property type="protein sequence ID" value="PPA26055.1"/>
    <property type="gene ID" value="WBGene00115609"/>
</dbReference>
<feature type="compositionally biased region" description="Basic and acidic residues" evidence="3">
    <location>
        <begin position="340"/>
        <end position="360"/>
    </location>
</feature>
<dbReference type="GO" id="GO:0005634">
    <property type="term" value="C:nucleus"/>
    <property type="evidence" value="ECO:0000318"/>
    <property type="project" value="GO_Central"/>
</dbReference>
<dbReference type="GO" id="GO:0005737">
    <property type="term" value="C:cytoplasm"/>
    <property type="evidence" value="ECO:0000318"/>
    <property type="project" value="GO_Central"/>
</dbReference>
<dbReference type="PRINTS" id="PR00114">
    <property type="entry name" value="STPHPHTASE"/>
</dbReference>
<dbReference type="PANTHER" id="PTHR11668">
    <property type="entry name" value="SERINE/THREONINE PROTEIN PHOSPHATASE"/>
    <property type="match status" value="1"/>
</dbReference>
<dbReference type="InterPro" id="IPR050341">
    <property type="entry name" value="PP1_catalytic_subunit"/>
</dbReference>
<protein>
    <recommendedName>
        <fullName evidence="1">Serine/threonine-protein phosphatase</fullName>
        <ecNumber evidence="1">3.1.3.16</ecNumber>
    </recommendedName>
</protein>
<keyword evidence="1" id="KW-0378">Hydrolase</keyword>
<dbReference type="InterPro" id="IPR029052">
    <property type="entry name" value="Metallo-depent_PP-like"/>
</dbReference>
<gene>
    <name evidence="6" type="primary">WBGene00115609</name>
</gene>